<accession>A0AAD9MSX0</accession>
<dbReference type="EMBL" id="JAODUP010000745">
    <property type="protein sequence ID" value="KAK2144592.1"/>
    <property type="molecule type" value="Genomic_DNA"/>
</dbReference>
<reference evidence="1" key="1">
    <citation type="journal article" date="2023" name="Mol. Biol. Evol.">
        <title>Third-Generation Sequencing Reveals the Adaptive Role of the Epigenome in Three Deep-Sea Polychaetes.</title>
        <authorList>
            <person name="Perez M."/>
            <person name="Aroh O."/>
            <person name="Sun Y."/>
            <person name="Lan Y."/>
            <person name="Juniper S.K."/>
            <person name="Young C.R."/>
            <person name="Angers B."/>
            <person name="Qian P.Y."/>
        </authorList>
    </citation>
    <scope>NUCLEOTIDE SEQUENCE</scope>
    <source>
        <strain evidence="1">P08H-3</strain>
    </source>
</reference>
<organism evidence="1 2">
    <name type="scientific">Paralvinella palmiformis</name>
    <dbReference type="NCBI Taxonomy" id="53620"/>
    <lineage>
        <taxon>Eukaryota</taxon>
        <taxon>Metazoa</taxon>
        <taxon>Spiralia</taxon>
        <taxon>Lophotrochozoa</taxon>
        <taxon>Annelida</taxon>
        <taxon>Polychaeta</taxon>
        <taxon>Sedentaria</taxon>
        <taxon>Canalipalpata</taxon>
        <taxon>Terebellida</taxon>
        <taxon>Terebelliformia</taxon>
        <taxon>Alvinellidae</taxon>
        <taxon>Paralvinella</taxon>
    </lineage>
</organism>
<dbReference type="Proteomes" id="UP001208570">
    <property type="component" value="Unassembled WGS sequence"/>
</dbReference>
<dbReference type="AlphaFoldDB" id="A0AAD9MSX0"/>
<gene>
    <name evidence="1" type="ORF">LSH36_745g02063</name>
</gene>
<keyword evidence="2" id="KW-1185">Reference proteome</keyword>
<evidence type="ECO:0000313" key="1">
    <source>
        <dbReference type="EMBL" id="KAK2144592.1"/>
    </source>
</evidence>
<proteinExistence type="predicted"/>
<evidence type="ECO:0000313" key="2">
    <source>
        <dbReference type="Proteomes" id="UP001208570"/>
    </source>
</evidence>
<name>A0AAD9MSX0_9ANNE</name>
<comment type="caution">
    <text evidence="1">The sequence shown here is derived from an EMBL/GenBank/DDBJ whole genome shotgun (WGS) entry which is preliminary data.</text>
</comment>
<protein>
    <submittedName>
        <fullName evidence="1">Uncharacterized protein</fullName>
    </submittedName>
</protein>
<sequence>MIEEKVNEGISAYREREARKINVIIHMPESKKETDDEEYVLGLAKQIHADNIEIKNIIRLGKKTDDPRPTKVILQTLTQKRTLLQNAKTLKESEKDNLVYIIPDLSAQRREQRATAGNG</sequence>